<evidence type="ECO:0000313" key="1">
    <source>
        <dbReference type="EMBL" id="MDO7905061.1"/>
    </source>
</evidence>
<organism evidence="1 2">
    <name type="scientific">Paenibacillus lacisoli</name>
    <dbReference type="NCBI Taxonomy" id="3064525"/>
    <lineage>
        <taxon>Bacteria</taxon>
        <taxon>Bacillati</taxon>
        <taxon>Bacillota</taxon>
        <taxon>Bacilli</taxon>
        <taxon>Bacillales</taxon>
        <taxon>Paenibacillaceae</taxon>
        <taxon>Paenibacillus</taxon>
    </lineage>
</organism>
<proteinExistence type="predicted"/>
<sequence length="108" mass="12409">MQTWTVQQVPPDRYFGQNIDYYRFIVKGHPLEKKYHTATQLNIMVSKGQVIGGTSFPDLEGLLGSVYSIEGRTLEEVQDMTYADWLGVWKKKYSPETTAFIKSEGRGR</sequence>
<keyword evidence="2" id="KW-1185">Reference proteome</keyword>
<dbReference type="EMBL" id="JAUQTB010000001">
    <property type="protein sequence ID" value="MDO7905061.1"/>
    <property type="molecule type" value="Genomic_DNA"/>
</dbReference>
<reference evidence="1 2" key="1">
    <citation type="submission" date="2023-07" db="EMBL/GenBank/DDBJ databases">
        <title>Paenibacillus sp. JX-17 nov. isolated from soil.</title>
        <authorList>
            <person name="Wan Y."/>
            <person name="Liu B."/>
        </authorList>
    </citation>
    <scope>NUCLEOTIDE SEQUENCE [LARGE SCALE GENOMIC DNA]</scope>
    <source>
        <strain evidence="1 2">JX-17</strain>
    </source>
</reference>
<gene>
    <name evidence="1" type="ORF">Q5741_01375</name>
</gene>
<dbReference type="RefSeq" id="WP_305022247.1">
    <property type="nucleotide sequence ID" value="NZ_JAUQTB010000001.1"/>
</dbReference>
<evidence type="ECO:0000313" key="2">
    <source>
        <dbReference type="Proteomes" id="UP001240171"/>
    </source>
</evidence>
<name>A0ABT9C730_9BACL</name>
<comment type="caution">
    <text evidence="1">The sequence shown here is derived from an EMBL/GenBank/DDBJ whole genome shotgun (WGS) entry which is preliminary data.</text>
</comment>
<dbReference type="Proteomes" id="UP001240171">
    <property type="component" value="Unassembled WGS sequence"/>
</dbReference>
<protein>
    <submittedName>
        <fullName evidence="1">Uncharacterized protein</fullName>
    </submittedName>
</protein>
<accession>A0ABT9C730</accession>